<dbReference type="PANTHER" id="PTHR14735:SF1">
    <property type="entry name" value="COILED-COIL DOMAIN-CONTAINING PROTEIN 134"/>
    <property type="match status" value="1"/>
</dbReference>
<feature type="compositionally biased region" description="Polar residues" evidence="1">
    <location>
        <begin position="191"/>
        <end position="200"/>
    </location>
</feature>
<evidence type="ECO:0000256" key="1">
    <source>
        <dbReference type="SAM" id="MobiDB-lite"/>
    </source>
</evidence>
<feature type="region of interest" description="Disordered" evidence="1">
    <location>
        <begin position="185"/>
        <end position="224"/>
    </location>
</feature>
<dbReference type="EMBL" id="GEDC01030746">
    <property type="protein sequence ID" value="JAS06552.1"/>
    <property type="molecule type" value="Transcribed_RNA"/>
</dbReference>
<organism evidence="3">
    <name type="scientific">Clastoptera arizonana</name>
    <name type="common">Arizona spittle bug</name>
    <dbReference type="NCBI Taxonomy" id="38151"/>
    <lineage>
        <taxon>Eukaryota</taxon>
        <taxon>Metazoa</taxon>
        <taxon>Ecdysozoa</taxon>
        <taxon>Arthropoda</taxon>
        <taxon>Hexapoda</taxon>
        <taxon>Insecta</taxon>
        <taxon>Pterygota</taxon>
        <taxon>Neoptera</taxon>
        <taxon>Paraneoptera</taxon>
        <taxon>Hemiptera</taxon>
        <taxon>Auchenorrhyncha</taxon>
        <taxon>Cercopoidea</taxon>
        <taxon>Clastopteridae</taxon>
        <taxon>Clastoptera</taxon>
    </lineage>
</organism>
<keyword evidence="2" id="KW-0732">Signal</keyword>
<sequence length="224" mass="25594">MRLCAKSCLAIIYLLTCIPLVIKGVEVNHEEANDRENLFRKLFKIRRAEQLAAVSGLQALGNKEKQEKMINLMIQNIFAVILKSREGLESSGYIPGVSDFPINEALQDALSNILENTALVSEMLLRLPDISQPILRENPQWSPLLGWSITFVNQTQLLDASTTKLIDLVCQEMNFTEKSETYFNPYKKQNHQINRPQFENNKPRHKKDKVPRGPRLSSQQFGDL</sequence>
<evidence type="ECO:0000256" key="2">
    <source>
        <dbReference type="SAM" id="SignalP"/>
    </source>
</evidence>
<protein>
    <recommendedName>
        <fullName evidence="4">Coiled-coil domain-containing protein 134</fullName>
    </recommendedName>
</protein>
<accession>A0A1B6BZ68</accession>
<dbReference type="AlphaFoldDB" id="A0A1B6BZ68"/>
<dbReference type="InterPro" id="IPR026321">
    <property type="entry name" value="CC134"/>
</dbReference>
<name>A0A1B6BZ68_9HEMI</name>
<proteinExistence type="predicted"/>
<reference evidence="3" key="1">
    <citation type="submission" date="2015-12" db="EMBL/GenBank/DDBJ databases">
        <title>De novo transcriptome assembly of four potential Pierce s Disease insect vectors from Arizona vineyards.</title>
        <authorList>
            <person name="Tassone E.E."/>
        </authorList>
    </citation>
    <scope>NUCLEOTIDE SEQUENCE</scope>
</reference>
<feature type="signal peptide" evidence="2">
    <location>
        <begin position="1"/>
        <end position="24"/>
    </location>
</feature>
<gene>
    <name evidence="3" type="ORF">g.5189</name>
</gene>
<feature type="chain" id="PRO_5008580073" description="Coiled-coil domain-containing protein 134" evidence="2">
    <location>
        <begin position="25"/>
        <end position="224"/>
    </location>
</feature>
<dbReference type="PANTHER" id="PTHR14735">
    <property type="entry name" value="COILED-COIL DOMAIN-CONTAINING PROTEIN 134"/>
    <property type="match status" value="1"/>
</dbReference>
<evidence type="ECO:0000313" key="3">
    <source>
        <dbReference type="EMBL" id="JAS06552.1"/>
    </source>
</evidence>
<evidence type="ECO:0008006" key="4">
    <source>
        <dbReference type="Google" id="ProtNLM"/>
    </source>
</evidence>
<dbReference type="Pfam" id="PF15002">
    <property type="entry name" value="ERK-JNK_inhib"/>
    <property type="match status" value="1"/>
</dbReference>